<gene>
    <name evidence="4" type="ORF">LFA_0602</name>
</gene>
<feature type="domain" description="Ferritin/DPS" evidence="3">
    <location>
        <begin position="26"/>
        <end position="162"/>
    </location>
</feature>
<protein>
    <submittedName>
        <fullName evidence="4">Ferritin-like protein</fullName>
    </submittedName>
</protein>
<dbReference type="HOGENOM" id="CLU_098183_2_0_6"/>
<dbReference type="InterPro" id="IPR008331">
    <property type="entry name" value="Ferritin_DPS_dom"/>
</dbReference>
<keyword evidence="5" id="KW-1185">Reference proteome</keyword>
<dbReference type="Gene3D" id="1.20.1260.10">
    <property type="match status" value="1"/>
</dbReference>
<dbReference type="STRING" id="1212491.LFA_0602"/>
<dbReference type="PANTHER" id="PTHR42932:SF3">
    <property type="entry name" value="DNA PROTECTION DURING STARVATION PROTEIN"/>
    <property type="match status" value="1"/>
</dbReference>
<dbReference type="PIRSF" id="PIRSF005900">
    <property type="entry name" value="Dps"/>
    <property type="match status" value="1"/>
</dbReference>
<evidence type="ECO:0000256" key="2">
    <source>
        <dbReference type="RuleBase" id="RU003875"/>
    </source>
</evidence>
<organism evidence="4 5">
    <name type="scientific">Legionella fallonii LLAP-10</name>
    <dbReference type="NCBI Taxonomy" id="1212491"/>
    <lineage>
        <taxon>Bacteria</taxon>
        <taxon>Pseudomonadati</taxon>
        <taxon>Pseudomonadota</taxon>
        <taxon>Gammaproteobacteria</taxon>
        <taxon>Legionellales</taxon>
        <taxon>Legionellaceae</taxon>
        <taxon>Legionella</taxon>
    </lineage>
</organism>
<dbReference type="InterPro" id="IPR012347">
    <property type="entry name" value="Ferritin-like"/>
</dbReference>
<evidence type="ECO:0000256" key="1">
    <source>
        <dbReference type="ARBA" id="ARBA00009497"/>
    </source>
</evidence>
<dbReference type="AlphaFoldDB" id="A0A098G260"/>
<dbReference type="EMBL" id="LN614827">
    <property type="protein sequence ID" value="CEG56054.1"/>
    <property type="molecule type" value="Genomic_DNA"/>
</dbReference>
<dbReference type="CDD" id="cd01043">
    <property type="entry name" value="DPS"/>
    <property type="match status" value="1"/>
</dbReference>
<dbReference type="InterPro" id="IPR002177">
    <property type="entry name" value="DPS_DNA-bd"/>
</dbReference>
<accession>A0A098G260</accession>
<dbReference type="GO" id="GO:0008199">
    <property type="term" value="F:ferric iron binding"/>
    <property type="evidence" value="ECO:0007669"/>
    <property type="project" value="InterPro"/>
</dbReference>
<dbReference type="Pfam" id="PF00210">
    <property type="entry name" value="Ferritin"/>
    <property type="match status" value="1"/>
</dbReference>
<proteinExistence type="inferred from homology"/>
<dbReference type="RefSeq" id="WP_045094806.1">
    <property type="nucleotide sequence ID" value="NZ_LN614827.1"/>
</dbReference>
<dbReference type="InterPro" id="IPR009078">
    <property type="entry name" value="Ferritin-like_SF"/>
</dbReference>
<dbReference type="OrthoDB" id="9797687at2"/>
<comment type="similarity">
    <text evidence="1 2">Belongs to the Dps family.</text>
</comment>
<dbReference type="SUPFAM" id="SSF47240">
    <property type="entry name" value="Ferritin-like"/>
    <property type="match status" value="1"/>
</dbReference>
<sequence length="164" mass="19245">MKKVEQLKMSAFNDLDVKSRRAIARAVNPLIADIFALFVKTKNFHWHMSGSHYRDYHLLLDEHSDQIFAMIDVLAERMRKLDERTIQSIGQISELKNIKDVNESLSAKEMLQILLQDNQDFLARMRRAHHVCSEGNDVATTSILENYIDETERRIWFLFETLAH</sequence>
<evidence type="ECO:0000259" key="3">
    <source>
        <dbReference type="Pfam" id="PF00210"/>
    </source>
</evidence>
<dbReference type="PRINTS" id="PR01346">
    <property type="entry name" value="HELNAPAPROT"/>
</dbReference>
<reference evidence="5" key="1">
    <citation type="submission" date="2014-09" db="EMBL/GenBank/DDBJ databases">
        <authorList>
            <person name="Gomez-Valero L."/>
        </authorList>
    </citation>
    <scope>NUCLEOTIDE SEQUENCE [LARGE SCALE GENOMIC DNA]</scope>
    <source>
        <strain evidence="5">ATCC700992</strain>
    </source>
</reference>
<dbReference type="KEGG" id="lfa:LFA_0602"/>
<evidence type="ECO:0000313" key="5">
    <source>
        <dbReference type="Proteomes" id="UP000032430"/>
    </source>
</evidence>
<dbReference type="PANTHER" id="PTHR42932">
    <property type="entry name" value="GENERAL STRESS PROTEIN 20U"/>
    <property type="match status" value="1"/>
</dbReference>
<evidence type="ECO:0000313" key="4">
    <source>
        <dbReference type="EMBL" id="CEG56054.1"/>
    </source>
</evidence>
<dbReference type="Proteomes" id="UP000032430">
    <property type="component" value="Chromosome I"/>
</dbReference>
<name>A0A098G260_9GAMM</name>